<name>A0A7C9IKF2_9BACT</name>
<evidence type="ECO:0000259" key="7">
    <source>
        <dbReference type="Pfam" id="PF14824"/>
    </source>
</evidence>
<keyword evidence="4" id="KW-0520">NAD</keyword>
<evidence type="ECO:0000256" key="6">
    <source>
        <dbReference type="ARBA" id="ARBA00047561"/>
    </source>
</evidence>
<dbReference type="GO" id="GO:0004325">
    <property type="term" value="F:ferrochelatase activity"/>
    <property type="evidence" value="ECO:0007669"/>
    <property type="project" value="InterPro"/>
</dbReference>
<comment type="catalytic activity">
    <reaction evidence="6">
        <text>precorrin-2 + NAD(+) = sirohydrochlorin + NADH + 2 H(+)</text>
        <dbReference type="Rhea" id="RHEA:15613"/>
        <dbReference type="ChEBI" id="CHEBI:15378"/>
        <dbReference type="ChEBI" id="CHEBI:57540"/>
        <dbReference type="ChEBI" id="CHEBI:57945"/>
        <dbReference type="ChEBI" id="CHEBI:58351"/>
        <dbReference type="ChEBI" id="CHEBI:58827"/>
        <dbReference type="EC" id="1.3.1.76"/>
    </reaction>
</comment>
<dbReference type="GO" id="GO:0019354">
    <property type="term" value="P:siroheme biosynthetic process"/>
    <property type="evidence" value="ECO:0007669"/>
    <property type="project" value="UniProtKB-UniPathway"/>
</dbReference>
<dbReference type="EMBL" id="WVUD01000009">
    <property type="protein sequence ID" value="MYL82905.1"/>
    <property type="molecule type" value="Genomic_DNA"/>
</dbReference>
<comment type="caution">
    <text evidence="8">The sequence shown here is derived from an EMBL/GenBank/DDBJ whole genome shotgun (WGS) entry which is preliminary data.</text>
</comment>
<protein>
    <recommendedName>
        <fullName evidence="2">precorrin-2 dehydrogenase</fullName>
        <ecNumber evidence="2">1.3.1.76</ecNumber>
    </recommendedName>
</protein>
<dbReference type="Pfam" id="PF13241">
    <property type="entry name" value="NAD_binding_7"/>
    <property type="match status" value="1"/>
</dbReference>
<evidence type="ECO:0000256" key="3">
    <source>
        <dbReference type="ARBA" id="ARBA00023002"/>
    </source>
</evidence>
<comment type="pathway">
    <text evidence="1">Porphyrin-containing compound metabolism; siroheme biosynthesis; sirohydrochlorin from precorrin-2: step 1/1.</text>
</comment>
<proteinExistence type="predicted"/>
<dbReference type="PANTHER" id="PTHR35330:SF1">
    <property type="entry name" value="SIROHEME BIOSYNTHESIS PROTEIN MET8"/>
    <property type="match status" value="1"/>
</dbReference>
<dbReference type="SUPFAM" id="SSF75615">
    <property type="entry name" value="Siroheme synthase middle domains-like"/>
    <property type="match status" value="1"/>
</dbReference>
<dbReference type="InterPro" id="IPR006367">
    <property type="entry name" value="Sirohaem_synthase_N"/>
</dbReference>
<dbReference type="SUPFAM" id="SSF51735">
    <property type="entry name" value="NAD(P)-binding Rossmann-fold domains"/>
    <property type="match status" value="1"/>
</dbReference>
<dbReference type="InterPro" id="IPR036291">
    <property type="entry name" value="NAD(P)-bd_dom_sf"/>
</dbReference>
<accession>A0A7C9IKF2</accession>
<evidence type="ECO:0000256" key="5">
    <source>
        <dbReference type="ARBA" id="ARBA00023244"/>
    </source>
</evidence>
<reference evidence="8 9" key="1">
    <citation type="submission" date="2020-01" db="EMBL/GenBank/DDBJ databases">
        <title>Genome sequence of Desulfovibrio aerotolerans DSM 16695(T).</title>
        <authorList>
            <person name="Karnachuk O."/>
            <person name="Avakyan M."/>
            <person name="Mardanov A."/>
            <person name="Kadnikov V."/>
            <person name="Ravin N."/>
        </authorList>
    </citation>
    <scope>NUCLEOTIDE SEQUENCE [LARGE SCALE GENOMIC DNA]</scope>
    <source>
        <strain evidence="8 9">DSM 16695</strain>
    </source>
</reference>
<dbReference type="InterPro" id="IPR028281">
    <property type="entry name" value="Sirohaem_synthase_central"/>
</dbReference>
<dbReference type="PANTHER" id="PTHR35330">
    <property type="entry name" value="SIROHEME BIOSYNTHESIS PROTEIN MET8"/>
    <property type="match status" value="1"/>
</dbReference>
<dbReference type="Pfam" id="PF14824">
    <property type="entry name" value="Sirohm_synth_M"/>
    <property type="match status" value="1"/>
</dbReference>
<evidence type="ECO:0000256" key="4">
    <source>
        <dbReference type="ARBA" id="ARBA00023027"/>
    </source>
</evidence>
<dbReference type="EC" id="1.3.1.76" evidence="2"/>
<keyword evidence="9" id="KW-1185">Reference proteome</keyword>
<evidence type="ECO:0000256" key="1">
    <source>
        <dbReference type="ARBA" id="ARBA00005010"/>
    </source>
</evidence>
<dbReference type="GO" id="GO:0043115">
    <property type="term" value="F:precorrin-2 dehydrogenase activity"/>
    <property type="evidence" value="ECO:0007669"/>
    <property type="project" value="UniProtKB-EC"/>
</dbReference>
<dbReference type="Gene3D" id="1.10.8.610">
    <property type="entry name" value="SirC, precorrin-2 dehydrogenase, C-terminal helical domain-like"/>
    <property type="match status" value="1"/>
</dbReference>
<keyword evidence="5" id="KW-0627">Porphyrin biosynthesis</keyword>
<evidence type="ECO:0000313" key="9">
    <source>
        <dbReference type="Proteomes" id="UP000482487"/>
    </source>
</evidence>
<dbReference type="Gene3D" id="3.40.50.720">
    <property type="entry name" value="NAD(P)-binding Rossmann-like Domain"/>
    <property type="match status" value="1"/>
</dbReference>
<dbReference type="NCBIfam" id="TIGR01470">
    <property type="entry name" value="cysG_Nterm"/>
    <property type="match status" value="1"/>
</dbReference>
<keyword evidence="3" id="KW-0560">Oxidoreductase</keyword>
<dbReference type="InterPro" id="IPR042518">
    <property type="entry name" value="SirC_C"/>
</dbReference>
<feature type="domain" description="Siroheme synthase central" evidence="7">
    <location>
        <begin position="121"/>
        <end position="143"/>
    </location>
</feature>
<dbReference type="UniPathway" id="UPA00262">
    <property type="reaction ID" value="UER00222"/>
</dbReference>
<dbReference type="OrthoDB" id="9815856at2"/>
<dbReference type="AlphaFoldDB" id="A0A7C9IKF2"/>
<dbReference type="Proteomes" id="UP000482487">
    <property type="component" value="Unassembled WGS sequence"/>
</dbReference>
<sequence length="230" mass="24311">MRYYPIYVNLHGKRCLVVGAGQVGRRKIATLADCGAAEILVIDLAPADDSCTELLSHPAVVFACRPYETADLDGRFLVIASTDDEALNWRISRECAERGIPCNIVDQPEKCSFIVPALFTQGDLTVAISTGGGSPALARKIRQGLGEFLGSEYGALLLLMSQLRPLVMGLDLGTPANSALFRDLVNSPLLEALEQGDAARAEAILRDILPASLHGEAAGLVSGALTHAGA</sequence>
<gene>
    <name evidence="8" type="ORF">GTA51_07110</name>
</gene>
<evidence type="ECO:0000256" key="2">
    <source>
        <dbReference type="ARBA" id="ARBA00012400"/>
    </source>
</evidence>
<dbReference type="RefSeq" id="WP_160959863.1">
    <property type="nucleotide sequence ID" value="NZ_WVUD01000009.1"/>
</dbReference>
<evidence type="ECO:0000313" key="8">
    <source>
        <dbReference type="EMBL" id="MYL82905.1"/>
    </source>
</evidence>
<dbReference type="InterPro" id="IPR028161">
    <property type="entry name" value="Met8-like"/>
</dbReference>
<organism evidence="8 9">
    <name type="scientific">Solidesulfovibrio aerotolerans</name>
    <dbReference type="NCBI Taxonomy" id="295255"/>
    <lineage>
        <taxon>Bacteria</taxon>
        <taxon>Pseudomonadati</taxon>
        <taxon>Thermodesulfobacteriota</taxon>
        <taxon>Desulfovibrionia</taxon>
        <taxon>Desulfovibrionales</taxon>
        <taxon>Desulfovibrionaceae</taxon>
        <taxon>Solidesulfovibrio</taxon>
    </lineage>
</organism>